<evidence type="ECO:0000259" key="2">
    <source>
        <dbReference type="Pfam" id="PF05670"/>
    </source>
</evidence>
<dbReference type="Gene3D" id="2.30.310.10">
    <property type="entry name" value="ibrinogen binding protein from staphylococcus aureus domain"/>
    <property type="match status" value="1"/>
</dbReference>
<dbReference type="GO" id="GO:0043023">
    <property type="term" value="F:ribosomal large subunit binding"/>
    <property type="evidence" value="ECO:0007669"/>
    <property type="project" value="TreeGrafter"/>
</dbReference>
<dbReference type="Pfam" id="PF05670">
    <property type="entry name" value="NFACT-R_1"/>
    <property type="match status" value="1"/>
</dbReference>
<dbReference type="RefSeq" id="WP_281388016.1">
    <property type="nucleotide sequence ID" value="NZ_CP065383.1"/>
</dbReference>
<reference evidence="3 4" key="1">
    <citation type="journal article" date="2021" name="Nat. Commun.">
        <title>Isolation of a member of the candidate phylum Atribacteria reveals a unique cell membrane structure.</title>
        <authorList>
            <person name="Taiki K."/>
            <person name="Nobu M.K."/>
            <person name="Kusada H."/>
            <person name="Meng X.-Y."/>
            <person name="Hosoki N."/>
            <person name="Uematsu K."/>
            <person name="Yoshioka H."/>
            <person name="Kamagata Y."/>
            <person name="Tamaki H."/>
        </authorList>
    </citation>
    <scope>NUCLEOTIDE SEQUENCE [LARGE SCALE GENOMIC DNA]</scope>
    <source>
        <strain evidence="3 4">RT761</strain>
    </source>
</reference>
<dbReference type="KEGG" id="alam:RT761_00105"/>
<accession>A0A7T1AJ75</accession>
<organism evidence="3 4">
    <name type="scientific">Atribacter laminatus</name>
    <dbReference type="NCBI Taxonomy" id="2847778"/>
    <lineage>
        <taxon>Bacteria</taxon>
        <taxon>Pseudomonadati</taxon>
        <taxon>Atribacterota</taxon>
        <taxon>Atribacteria</taxon>
        <taxon>Atribacterales</taxon>
        <taxon>Atribacteraceae</taxon>
        <taxon>Atribacter</taxon>
    </lineage>
</organism>
<dbReference type="PANTHER" id="PTHR15239:SF6">
    <property type="entry name" value="RIBOSOME QUALITY CONTROL COMPLEX SUBUNIT NEMF"/>
    <property type="match status" value="1"/>
</dbReference>
<feature type="domain" description="NFACT RNA-binding" evidence="2">
    <location>
        <begin position="454"/>
        <end position="545"/>
    </location>
</feature>
<dbReference type="InterPro" id="IPR008532">
    <property type="entry name" value="NFACT_RNA-bd"/>
</dbReference>
<dbReference type="AlphaFoldDB" id="A0A7T1AJ75"/>
<dbReference type="GO" id="GO:0000049">
    <property type="term" value="F:tRNA binding"/>
    <property type="evidence" value="ECO:0007669"/>
    <property type="project" value="TreeGrafter"/>
</dbReference>
<dbReference type="Proteomes" id="UP000594463">
    <property type="component" value="Chromosome"/>
</dbReference>
<dbReference type="InterPro" id="IPR051608">
    <property type="entry name" value="RQC_Subunit_NEMF"/>
</dbReference>
<proteinExistence type="predicted"/>
<feature type="coiled-coil region" evidence="1">
    <location>
        <begin position="396"/>
        <end position="430"/>
    </location>
</feature>
<keyword evidence="1" id="KW-0175">Coiled coil</keyword>
<dbReference type="PANTHER" id="PTHR15239">
    <property type="entry name" value="NUCLEAR EXPORT MEDIATOR FACTOR NEMF"/>
    <property type="match status" value="1"/>
</dbReference>
<name>A0A7T1AJ75_ATRLM</name>
<dbReference type="EMBL" id="CP065383">
    <property type="protein sequence ID" value="QPM66919.1"/>
    <property type="molecule type" value="Genomic_DNA"/>
</dbReference>
<evidence type="ECO:0000313" key="3">
    <source>
        <dbReference type="EMBL" id="QPM66919.1"/>
    </source>
</evidence>
<evidence type="ECO:0000256" key="1">
    <source>
        <dbReference type="SAM" id="Coils"/>
    </source>
</evidence>
<dbReference type="GO" id="GO:0072344">
    <property type="term" value="P:rescue of stalled ribosome"/>
    <property type="evidence" value="ECO:0007669"/>
    <property type="project" value="TreeGrafter"/>
</dbReference>
<dbReference type="GO" id="GO:1990112">
    <property type="term" value="C:RQC complex"/>
    <property type="evidence" value="ECO:0007669"/>
    <property type="project" value="TreeGrafter"/>
</dbReference>
<sequence>MRILEGIPLRYQIEAVSPLVQGARVQKIILTENRETCLEIRSQNQPGFLILSTHPEICFFYYSQKKPIMKKIKESAWGQILNKYLLGAKIIGFEQIGWDRVIRLAVQNQKIWEEKNFFYLYCELTGRNANCILTTADHPSSILGCQKIVSPQQNRFRTIMVGEPYQLPPLKMNAVDPLLFIQEKAELPIPNRDDDLPKWLLKNIDGVGPFLTSVLGENLANREMNWENMQSIIRTRLQDIFRPLQNLNSSITVYISPKDNFPLGLFWSPTSHYAQLPHRDFPNLNDAVKYFVQTHWNLQTFLSLKNKRKSYLEKELSFIEEELFKVDQSLVSENQLAELLTRGNLLKLYPQLNIIEKQPQGILVTNLLSGNSEEIFIEIDPLLSVNQNMQLFFRKYRKSKTRNQILEKKKEKLEFRKKILKRELLSLDQAQLCQEQDESSSTQSGFFEPGIIKFLTPSKNIILVGKNEKANHLLVTRFSSRDDYWLHVRDFPGSHVLLRISNQPNNLVGELFLAAQIAGYYSSLRNEKSVIVMYAPIKNVKTLPHAGLGKMTFRNEKNLTVIPAIPDNIRQI</sequence>
<protein>
    <recommendedName>
        <fullName evidence="2">NFACT RNA-binding domain-containing protein</fullName>
    </recommendedName>
</protein>
<dbReference type="Pfam" id="PF05833">
    <property type="entry name" value="NFACT_N"/>
    <property type="match status" value="1"/>
</dbReference>
<gene>
    <name evidence="3" type="ORF">RT761_00105</name>
</gene>
<keyword evidence="4" id="KW-1185">Reference proteome</keyword>
<evidence type="ECO:0000313" key="4">
    <source>
        <dbReference type="Proteomes" id="UP000594463"/>
    </source>
</evidence>